<accession>A0A8J2JED6</accession>
<comment type="caution">
    <text evidence="1">The sequence shown here is derived from an EMBL/GenBank/DDBJ whole genome shotgun (WGS) entry which is preliminary data.</text>
</comment>
<name>A0A8J2JED6_9HEXA</name>
<gene>
    <name evidence="1" type="ORF">AFUS01_LOCUS7469</name>
</gene>
<dbReference type="EMBL" id="CAJVCH010050498">
    <property type="protein sequence ID" value="CAG7718046.1"/>
    <property type="molecule type" value="Genomic_DNA"/>
</dbReference>
<keyword evidence="2" id="KW-1185">Reference proteome</keyword>
<sequence length="70" mass="7895">MTGLSVGCKLVFIQDGQRFCGLCQWRTLAGAIYQRRLNERFGDVMNPAEAIRSMFIPGFEQQNPPPAAYK</sequence>
<dbReference type="AlphaFoldDB" id="A0A8J2JED6"/>
<organism evidence="1 2">
    <name type="scientific">Allacma fusca</name>
    <dbReference type="NCBI Taxonomy" id="39272"/>
    <lineage>
        <taxon>Eukaryota</taxon>
        <taxon>Metazoa</taxon>
        <taxon>Ecdysozoa</taxon>
        <taxon>Arthropoda</taxon>
        <taxon>Hexapoda</taxon>
        <taxon>Collembola</taxon>
        <taxon>Symphypleona</taxon>
        <taxon>Sminthuridae</taxon>
        <taxon>Allacma</taxon>
    </lineage>
</organism>
<dbReference type="Proteomes" id="UP000708208">
    <property type="component" value="Unassembled WGS sequence"/>
</dbReference>
<evidence type="ECO:0000313" key="2">
    <source>
        <dbReference type="Proteomes" id="UP000708208"/>
    </source>
</evidence>
<evidence type="ECO:0000313" key="1">
    <source>
        <dbReference type="EMBL" id="CAG7718046.1"/>
    </source>
</evidence>
<protein>
    <submittedName>
        <fullName evidence="1">Uncharacterized protein</fullName>
    </submittedName>
</protein>
<proteinExistence type="predicted"/>
<reference evidence="1" key="1">
    <citation type="submission" date="2021-06" db="EMBL/GenBank/DDBJ databases">
        <authorList>
            <person name="Hodson N. C."/>
            <person name="Mongue J. A."/>
            <person name="Jaron S. K."/>
        </authorList>
    </citation>
    <scope>NUCLEOTIDE SEQUENCE</scope>
</reference>